<dbReference type="InterPro" id="IPR005114">
    <property type="entry name" value="Helicase_assoc"/>
</dbReference>
<comment type="caution">
    <text evidence="2">The sequence shown here is derived from an EMBL/GenBank/DDBJ whole genome shotgun (WGS) entry which is preliminary data.</text>
</comment>
<keyword evidence="3" id="KW-1185">Reference proteome</keyword>
<feature type="domain" description="Helicase-associated" evidence="1">
    <location>
        <begin position="496"/>
        <end position="553"/>
    </location>
</feature>
<feature type="domain" description="Helicase-associated" evidence="1">
    <location>
        <begin position="148"/>
        <end position="209"/>
    </location>
</feature>
<feature type="domain" description="Helicase-associated" evidence="1">
    <location>
        <begin position="426"/>
        <end position="485"/>
    </location>
</feature>
<dbReference type="EMBL" id="JBHUHV010000001">
    <property type="protein sequence ID" value="MFD2065360.1"/>
    <property type="molecule type" value="Genomic_DNA"/>
</dbReference>
<evidence type="ECO:0000313" key="2">
    <source>
        <dbReference type="EMBL" id="MFD2065360.1"/>
    </source>
</evidence>
<feature type="domain" description="Helicase-associated" evidence="1">
    <location>
        <begin position="285"/>
        <end position="346"/>
    </location>
</feature>
<evidence type="ECO:0000313" key="3">
    <source>
        <dbReference type="Proteomes" id="UP001597369"/>
    </source>
</evidence>
<feature type="domain" description="Helicase-associated" evidence="1">
    <location>
        <begin position="218"/>
        <end position="276"/>
    </location>
</feature>
<name>A0ABW4WTW2_9BACT</name>
<dbReference type="RefSeq" id="WP_229962299.1">
    <property type="nucleotide sequence ID" value="NZ_JAJJWI010000021.1"/>
</dbReference>
<dbReference type="Gene3D" id="6.10.140.530">
    <property type="match status" value="7"/>
</dbReference>
<dbReference type="Proteomes" id="UP001597369">
    <property type="component" value="Unassembled WGS sequence"/>
</dbReference>
<reference evidence="3" key="1">
    <citation type="journal article" date="2019" name="Int. J. Syst. Evol. Microbiol.">
        <title>The Global Catalogue of Microorganisms (GCM) 10K type strain sequencing project: providing services to taxonomists for standard genome sequencing and annotation.</title>
        <authorList>
            <consortium name="The Broad Institute Genomics Platform"/>
            <consortium name="The Broad Institute Genome Sequencing Center for Infectious Disease"/>
            <person name="Wu L."/>
            <person name="Ma J."/>
        </authorList>
    </citation>
    <scope>NUCLEOTIDE SEQUENCE [LARGE SCALE GENOMIC DNA]</scope>
    <source>
        <strain evidence="3">JCM 16545</strain>
    </source>
</reference>
<evidence type="ECO:0000259" key="1">
    <source>
        <dbReference type="Pfam" id="PF03457"/>
    </source>
</evidence>
<gene>
    <name evidence="2" type="ORF">ACFSKU_00565</name>
</gene>
<organism evidence="2 3">
    <name type="scientific">Pontibacter silvestris</name>
    <dbReference type="NCBI Taxonomy" id="2305183"/>
    <lineage>
        <taxon>Bacteria</taxon>
        <taxon>Pseudomonadati</taxon>
        <taxon>Bacteroidota</taxon>
        <taxon>Cytophagia</taxon>
        <taxon>Cytophagales</taxon>
        <taxon>Hymenobacteraceae</taxon>
        <taxon>Pontibacter</taxon>
    </lineage>
</organism>
<proteinExistence type="predicted"/>
<feature type="domain" description="Helicase-associated" evidence="1">
    <location>
        <begin position="361"/>
        <end position="420"/>
    </location>
</feature>
<protein>
    <submittedName>
        <fullName evidence="2">Helicase associated domain-containing protein</fullName>
    </submittedName>
</protein>
<accession>A0ABW4WTW2</accession>
<dbReference type="PANTHER" id="PTHR33418:SF1">
    <property type="entry name" value="HELICASE-ASSOCIATED DOMAIN-CONTAINING PROTEIN"/>
    <property type="match status" value="1"/>
</dbReference>
<dbReference type="Pfam" id="PF03457">
    <property type="entry name" value="HA"/>
    <property type="match status" value="6"/>
</dbReference>
<dbReference type="PANTHER" id="PTHR33418">
    <property type="entry name" value="HELICASE-ASSOCIATED"/>
    <property type="match status" value="1"/>
</dbReference>
<sequence>MMITKAMEEVEQGLFNREFLDKWYSNYKKLEAFNKQKDSGAGYIDEELAQWVGIQQRIKYMLPGELKDKLAALHLNFEDNASSWEPMYRQLASFVKEKGHAYLPDDQKYEQLKDWQIRQILNKRLLSESQFQRLDDLGVDWEMPISRDHRWELMFSRLKDFHKTFGHSRVPQKWAKDKQLANWIGVQRRTHSQNKMRQDRERKLNTLGFVWHVQEQYDSQWEDFFQQLVSFHKKHGHYRVPGKYEKLVSWIERQRTSRTNNLLPAERERRLNDIGFTWSFKEIKKRSWEDKYRQLSAYRKRYGHSFVPVNYKENKSLGTWVASQRWLEAKGKLSAAKKKKLDELDFVWSKDTQLQLQSVYDTQWEASFEKLKTYRQEHGTCQVSLKVDRVLQRWTRWQRILFYQGKLSQERIDRLNEIRFPWSVQEGYWMRMYDALANYKKKFGHTRVPFRWAPNPQLAAWVYRVKKNKKELTPQKVELLNRIGFDWALRQRKVLPWKVMYERLVAFKKEYGHARVPVKWRKDPKLGKWVSRMRQERERLDSERVSLLEAVDFDWGRKFKSENSTQVAKEPFQ</sequence>